<dbReference type="RefSeq" id="WP_048937750.1">
    <property type="nucleotide sequence ID" value="NZ_CP020925.1"/>
</dbReference>
<evidence type="ECO:0000256" key="1">
    <source>
        <dbReference type="SAM" id="Coils"/>
    </source>
</evidence>
<dbReference type="AlphaFoldDB" id="A0A0J9D3F8"/>
<organism evidence="2 3">
    <name type="scientific">Sphingobium yanoikuyae</name>
    <name type="common">Sphingomonas yanoikuyae</name>
    <dbReference type="NCBI Taxonomy" id="13690"/>
    <lineage>
        <taxon>Bacteria</taxon>
        <taxon>Pseudomonadati</taxon>
        <taxon>Pseudomonadota</taxon>
        <taxon>Alphaproteobacteria</taxon>
        <taxon>Sphingomonadales</taxon>
        <taxon>Sphingomonadaceae</taxon>
        <taxon>Sphingobium</taxon>
    </lineage>
</organism>
<evidence type="ECO:0000313" key="2">
    <source>
        <dbReference type="EMBL" id="ATP20781.1"/>
    </source>
</evidence>
<reference evidence="2 3" key="1">
    <citation type="submission" date="2017-04" db="EMBL/GenBank/DDBJ databases">
        <title>Characterization, genome and methylation analysis of a phthalic acid esters degrading strain Sphingobium yanoikuyae SHJ.</title>
        <authorList>
            <person name="Feng L."/>
        </authorList>
    </citation>
    <scope>NUCLEOTIDE SEQUENCE [LARGE SCALE GENOMIC DNA]</scope>
    <source>
        <strain evidence="2 3">SHJ</strain>
    </source>
</reference>
<evidence type="ECO:0000313" key="3">
    <source>
        <dbReference type="Proteomes" id="UP000037029"/>
    </source>
</evidence>
<name>A0A0J9D3F8_SPHYA</name>
<protein>
    <submittedName>
        <fullName evidence="2">Uncharacterized protein</fullName>
    </submittedName>
</protein>
<sequence>MTPREHDAAIEIAKAQAAGTIPAIAQSLIELVDDLRRQADDQEAEMKRLYLIEEEARCVFQYHRSGRFGTDDFNEAWDADDMIEKLESLGKALKQ</sequence>
<dbReference type="EMBL" id="CP020925">
    <property type="protein sequence ID" value="ATP20781.1"/>
    <property type="molecule type" value="Genomic_DNA"/>
</dbReference>
<proteinExistence type="predicted"/>
<keyword evidence="1" id="KW-0175">Coiled coil</keyword>
<feature type="coiled-coil region" evidence="1">
    <location>
        <begin position="25"/>
        <end position="52"/>
    </location>
</feature>
<accession>A0A0J9D3F8</accession>
<gene>
    <name evidence="2" type="ORF">BV87_21970</name>
</gene>
<dbReference type="Proteomes" id="UP000037029">
    <property type="component" value="Chromosome"/>
</dbReference>